<dbReference type="EC" id="2.7.1.50" evidence="11"/>
<comment type="similarity">
    <text evidence="11">Belongs to the Thz kinase family.</text>
</comment>
<name>A0A255HBR0_9ACTN</name>
<dbReference type="PIRSF" id="PIRSF000513">
    <property type="entry name" value="Thz_kinase"/>
    <property type="match status" value="1"/>
</dbReference>
<dbReference type="GO" id="GO:0009228">
    <property type="term" value="P:thiamine biosynthetic process"/>
    <property type="evidence" value="ECO:0007669"/>
    <property type="project" value="UniProtKB-KW"/>
</dbReference>
<dbReference type="GO" id="GO:0004417">
    <property type="term" value="F:hydroxyethylthiazole kinase activity"/>
    <property type="evidence" value="ECO:0007669"/>
    <property type="project" value="UniProtKB-UniRule"/>
</dbReference>
<evidence type="ECO:0000313" key="13">
    <source>
        <dbReference type="Proteomes" id="UP000216311"/>
    </source>
</evidence>
<dbReference type="GO" id="GO:0005524">
    <property type="term" value="F:ATP binding"/>
    <property type="evidence" value="ECO:0007669"/>
    <property type="project" value="UniProtKB-UniRule"/>
</dbReference>
<dbReference type="Proteomes" id="UP000216311">
    <property type="component" value="Unassembled WGS sequence"/>
</dbReference>
<dbReference type="NCBIfam" id="NF006830">
    <property type="entry name" value="PRK09355.1"/>
    <property type="match status" value="1"/>
</dbReference>
<evidence type="ECO:0000256" key="9">
    <source>
        <dbReference type="ARBA" id="ARBA00022842"/>
    </source>
</evidence>
<dbReference type="HAMAP" id="MF_00228">
    <property type="entry name" value="Thz_kinase"/>
    <property type="match status" value="1"/>
</dbReference>
<keyword evidence="5 11" id="KW-0479">Metal-binding</keyword>
<proteinExistence type="inferred from homology"/>
<dbReference type="Gene3D" id="3.40.1190.20">
    <property type="match status" value="1"/>
</dbReference>
<comment type="function">
    <text evidence="11">Catalyzes the phosphorylation of the hydroxyl group of 4-methyl-5-beta-hydroxyethylthiazole (THZ).</text>
</comment>
<feature type="binding site" evidence="11">
    <location>
        <position position="191"/>
    </location>
    <ligand>
        <name>substrate</name>
    </ligand>
</feature>
<dbReference type="GO" id="GO:0009229">
    <property type="term" value="P:thiamine diphosphate biosynthetic process"/>
    <property type="evidence" value="ECO:0007669"/>
    <property type="project" value="UniProtKB-UniRule"/>
</dbReference>
<keyword evidence="4 11" id="KW-0808">Transferase</keyword>
<evidence type="ECO:0000256" key="1">
    <source>
        <dbReference type="ARBA" id="ARBA00001771"/>
    </source>
</evidence>
<feature type="binding site" evidence="11">
    <location>
        <position position="164"/>
    </location>
    <ligand>
        <name>ATP</name>
        <dbReference type="ChEBI" id="CHEBI:30616"/>
    </ligand>
</feature>
<keyword evidence="9 11" id="KW-0460">Magnesium</keyword>
<dbReference type="InterPro" id="IPR029056">
    <property type="entry name" value="Ribokinase-like"/>
</dbReference>
<keyword evidence="8 11" id="KW-0067">ATP-binding</keyword>
<accession>A0A255HBR0</accession>
<dbReference type="CDD" id="cd01170">
    <property type="entry name" value="THZ_kinase"/>
    <property type="match status" value="1"/>
</dbReference>
<comment type="pathway">
    <text evidence="3 11">Cofactor biosynthesis; thiamine diphosphate biosynthesis; 4-methyl-5-(2-phosphoethyl)-thiazole from 5-(2-hydroxyethyl)-4-methylthiazole: step 1/1.</text>
</comment>
<feature type="binding site" evidence="11">
    <location>
        <position position="43"/>
    </location>
    <ligand>
        <name>substrate</name>
    </ligand>
</feature>
<dbReference type="GO" id="GO:0000287">
    <property type="term" value="F:magnesium ion binding"/>
    <property type="evidence" value="ECO:0007669"/>
    <property type="project" value="UniProtKB-UniRule"/>
</dbReference>
<evidence type="ECO:0000256" key="3">
    <source>
        <dbReference type="ARBA" id="ARBA00004868"/>
    </source>
</evidence>
<comment type="caution">
    <text evidence="12">The sequence shown here is derived from an EMBL/GenBank/DDBJ whole genome shotgun (WGS) entry which is preliminary data.</text>
</comment>
<feature type="binding site" evidence="11">
    <location>
        <position position="118"/>
    </location>
    <ligand>
        <name>ATP</name>
        <dbReference type="ChEBI" id="CHEBI:30616"/>
    </ligand>
</feature>
<gene>
    <name evidence="11" type="primary">thiM</name>
    <name evidence="12" type="ORF">CGZ93_00715</name>
</gene>
<evidence type="ECO:0000256" key="2">
    <source>
        <dbReference type="ARBA" id="ARBA00001946"/>
    </source>
</evidence>
<evidence type="ECO:0000256" key="4">
    <source>
        <dbReference type="ARBA" id="ARBA00022679"/>
    </source>
</evidence>
<evidence type="ECO:0000313" key="12">
    <source>
        <dbReference type="EMBL" id="OYO25025.1"/>
    </source>
</evidence>
<organism evidence="12 13">
    <name type="scientific">Enemella dayhoffiae</name>
    <dbReference type="NCBI Taxonomy" id="2016507"/>
    <lineage>
        <taxon>Bacteria</taxon>
        <taxon>Bacillati</taxon>
        <taxon>Actinomycetota</taxon>
        <taxon>Actinomycetes</taxon>
        <taxon>Propionibacteriales</taxon>
        <taxon>Propionibacteriaceae</taxon>
        <taxon>Enemella</taxon>
    </lineage>
</organism>
<keyword evidence="13" id="KW-1185">Reference proteome</keyword>
<evidence type="ECO:0000256" key="6">
    <source>
        <dbReference type="ARBA" id="ARBA00022741"/>
    </source>
</evidence>
<evidence type="ECO:0000256" key="7">
    <source>
        <dbReference type="ARBA" id="ARBA00022777"/>
    </source>
</evidence>
<sequence>MGELSEVVAAVRERRPLVHCLTAAVTMNFVADALLAAGARPMMTETEAEAPTLATAADAMLINLGSLSDDGAAGIPAAAGVAVERGLPWVLDPVAVGLAPVRTPLARQLLELRPTVVKGNASEVLALAGGRAGGSGPDATDTVADASQAADALAQRHGSLVAVTGEQDLVTDGSRTGMLDRGHPSLARVTGTGCALGGLLAACLAVAEPWPATLAAISWLTLAAEDAAELSRGPGSFKIALLDQLALLEPDSVDERVGLR</sequence>
<dbReference type="OrthoDB" id="8909021at2"/>
<reference evidence="12 13" key="1">
    <citation type="submission" date="2017-07" db="EMBL/GenBank/DDBJ databases">
        <title>Draft whole genome sequences of clinical Proprionibacteriaceae strains.</title>
        <authorList>
            <person name="Bernier A.-M."/>
            <person name="Bernard K."/>
            <person name="Domingo M.-C."/>
        </authorList>
    </citation>
    <scope>NUCLEOTIDE SEQUENCE [LARGE SCALE GENOMIC DNA]</scope>
    <source>
        <strain evidence="12 13">NML 130396</strain>
    </source>
</reference>
<dbReference type="RefSeq" id="WP_094362232.1">
    <property type="nucleotide sequence ID" value="NZ_NMVQ01000001.1"/>
</dbReference>
<evidence type="ECO:0000256" key="10">
    <source>
        <dbReference type="ARBA" id="ARBA00022977"/>
    </source>
</evidence>
<keyword evidence="10 11" id="KW-0784">Thiamine biosynthesis</keyword>
<dbReference type="PRINTS" id="PR01099">
    <property type="entry name" value="HYETHTZKNASE"/>
</dbReference>
<dbReference type="SUPFAM" id="SSF53613">
    <property type="entry name" value="Ribokinase-like"/>
    <property type="match status" value="1"/>
</dbReference>
<evidence type="ECO:0000256" key="5">
    <source>
        <dbReference type="ARBA" id="ARBA00022723"/>
    </source>
</evidence>
<dbReference type="Pfam" id="PF02110">
    <property type="entry name" value="HK"/>
    <property type="match status" value="1"/>
</dbReference>
<dbReference type="UniPathway" id="UPA00060">
    <property type="reaction ID" value="UER00139"/>
</dbReference>
<protein>
    <recommendedName>
        <fullName evidence="11">Hydroxyethylthiazole kinase</fullName>
        <ecNumber evidence="11">2.7.1.50</ecNumber>
    </recommendedName>
    <alternativeName>
        <fullName evidence="11">4-methyl-5-beta-hydroxyethylthiazole kinase</fullName>
        <shortName evidence="11">TH kinase</shortName>
        <shortName evidence="11">Thz kinase</shortName>
    </alternativeName>
</protein>
<evidence type="ECO:0000256" key="8">
    <source>
        <dbReference type="ARBA" id="ARBA00022840"/>
    </source>
</evidence>
<dbReference type="InterPro" id="IPR000417">
    <property type="entry name" value="Hyethyz_kinase"/>
</dbReference>
<keyword evidence="6 11" id="KW-0547">Nucleotide-binding</keyword>
<comment type="catalytic activity">
    <reaction evidence="1 11">
        <text>5-(2-hydroxyethyl)-4-methylthiazole + ATP = 4-methyl-5-(2-phosphooxyethyl)-thiazole + ADP + H(+)</text>
        <dbReference type="Rhea" id="RHEA:24212"/>
        <dbReference type="ChEBI" id="CHEBI:15378"/>
        <dbReference type="ChEBI" id="CHEBI:17957"/>
        <dbReference type="ChEBI" id="CHEBI:30616"/>
        <dbReference type="ChEBI" id="CHEBI:58296"/>
        <dbReference type="ChEBI" id="CHEBI:456216"/>
        <dbReference type="EC" id="2.7.1.50"/>
    </reaction>
</comment>
<keyword evidence="7 11" id="KW-0418">Kinase</keyword>
<comment type="cofactor">
    <cofactor evidence="2 11">
        <name>Mg(2+)</name>
        <dbReference type="ChEBI" id="CHEBI:18420"/>
    </cofactor>
</comment>
<evidence type="ECO:0000256" key="11">
    <source>
        <dbReference type="HAMAP-Rule" id="MF_00228"/>
    </source>
</evidence>
<dbReference type="EMBL" id="NMVQ01000001">
    <property type="protein sequence ID" value="OYO25025.1"/>
    <property type="molecule type" value="Genomic_DNA"/>
</dbReference>
<dbReference type="AlphaFoldDB" id="A0A255HBR0"/>